<evidence type="ECO:0000259" key="1">
    <source>
        <dbReference type="PROSITE" id="PS50948"/>
    </source>
</evidence>
<dbReference type="Pfam" id="PF00024">
    <property type="entry name" value="PAN_1"/>
    <property type="match status" value="1"/>
</dbReference>
<evidence type="ECO:0000313" key="2">
    <source>
        <dbReference type="EMBL" id="CAG2224980.1"/>
    </source>
</evidence>
<accession>A0A8S3T317</accession>
<evidence type="ECO:0000313" key="3">
    <source>
        <dbReference type="Proteomes" id="UP000683360"/>
    </source>
</evidence>
<dbReference type="AlphaFoldDB" id="A0A8S3T317"/>
<feature type="domain" description="Apple" evidence="1">
    <location>
        <begin position="243"/>
        <end position="319"/>
    </location>
</feature>
<organism evidence="2 3">
    <name type="scientific">Mytilus edulis</name>
    <name type="common">Blue mussel</name>
    <dbReference type="NCBI Taxonomy" id="6550"/>
    <lineage>
        <taxon>Eukaryota</taxon>
        <taxon>Metazoa</taxon>
        <taxon>Spiralia</taxon>
        <taxon>Lophotrochozoa</taxon>
        <taxon>Mollusca</taxon>
        <taxon>Bivalvia</taxon>
        <taxon>Autobranchia</taxon>
        <taxon>Pteriomorphia</taxon>
        <taxon>Mytilida</taxon>
        <taxon>Mytiloidea</taxon>
        <taxon>Mytilidae</taxon>
        <taxon>Mytilinae</taxon>
        <taxon>Mytilus</taxon>
    </lineage>
</organism>
<sequence>MFKNRRIHAFEEESDIGDELYTGCIENQKKILKKILGCYNAIDELCLIHSAEIYEGKLTFKSNTTWRTYEPVSKVNKWGTLIYNAVAGSGIKVYRSFTNGMFQPEKYDNTGNFRSSAIDNWNSLNINTVNIVIHTNSLPVVEMRFDIPPGTSNTDWFSPTYVTTNAWNDLPYYLYEYLYFSVQGDYSRRFFIYKNYDLCYATELGWFVVVDFYGYTCDFDTTNNYPVFRYTENTAGSFDYDALQKFIMKYDKSYLEKYISNIRVSSVVQCAAKCYERDSCTYYSYSSVDESCLIHSQEVYEGQFTYRIDSKWKIYEKNPKVNKWGKLVFNAVAGSGIDTYRAYIDKSFEPGKYDNTGNFRSSDIDNWNSLNIKK</sequence>
<comment type="caution">
    <text evidence="2">The sequence shown here is derived from an EMBL/GenBank/DDBJ whole genome shotgun (WGS) entry which is preliminary data.</text>
</comment>
<dbReference type="Gene3D" id="3.50.4.10">
    <property type="entry name" value="Hepatocyte Growth Factor"/>
    <property type="match status" value="1"/>
</dbReference>
<dbReference type="InterPro" id="IPR003609">
    <property type="entry name" value="Pan_app"/>
</dbReference>
<dbReference type="OrthoDB" id="6196633at2759"/>
<proteinExistence type="predicted"/>
<keyword evidence="3" id="KW-1185">Reference proteome</keyword>
<dbReference type="SUPFAM" id="SSF57414">
    <property type="entry name" value="Hairpin loop containing domain-like"/>
    <property type="match status" value="1"/>
</dbReference>
<dbReference type="Proteomes" id="UP000683360">
    <property type="component" value="Unassembled WGS sequence"/>
</dbReference>
<protein>
    <recommendedName>
        <fullName evidence="1">Apple domain-containing protein</fullName>
    </recommendedName>
</protein>
<dbReference type="PROSITE" id="PS50948">
    <property type="entry name" value="PAN"/>
    <property type="match status" value="1"/>
</dbReference>
<dbReference type="EMBL" id="CAJPWZ010001829">
    <property type="protein sequence ID" value="CAG2224980.1"/>
    <property type="molecule type" value="Genomic_DNA"/>
</dbReference>
<reference evidence="2" key="1">
    <citation type="submission" date="2021-03" db="EMBL/GenBank/DDBJ databases">
        <authorList>
            <person name="Bekaert M."/>
        </authorList>
    </citation>
    <scope>NUCLEOTIDE SEQUENCE</scope>
</reference>
<gene>
    <name evidence="2" type="ORF">MEDL_38151</name>
</gene>
<name>A0A8S3T317_MYTED</name>